<dbReference type="Proteomes" id="UP000588051">
    <property type="component" value="Unassembled WGS sequence"/>
</dbReference>
<evidence type="ECO:0000313" key="1">
    <source>
        <dbReference type="EMBL" id="NVO78973.1"/>
    </source>
</evidence>
<dbReference type="RefSeq" id="WP_176804508.1">
    <property type="nucleotide sequence ID" value="NZ_JABXYJ010000008.1"/>
</dbReference>
<organism evidence="1 2">
    <name type="scientific">Undibacterium oligocarboniphilum</name>
    <dbReference type="NCBI Taxonomy" id="666702"/>
    <lineage>
        <taxon>Bacteria</taxon>
        <taxon>Pseudomonadati</taxon>
        <taxon>Pseudomonadota</taxon>
        <taxon>Betaproteobacteria</taxon>
        <taxon>Burkholderiales</taxon>
        <taxon>Oxalobacteraceae</taxon>
        <taxon>Undibacterium</taxon>
    </lineage>
</organism>
<protein>
    <submittedName>
        <fullName evidence="1">Uncharacterized protein</fullName>
    </submittedName>
</protein>
<name>A0A850QNL8_9BURK</name>
<evidence type="ECO:0000313" key="2">
    <source>
        <dbReference type="Proteomes" id="UP000588051"/>
    </source>
</evidence>
<dbReference type="EMBL" id="JABXYJ010000008">
    <property type="protein sequence ID" value="NVO78973.1"/>
    <property type="molecule type" value="Genomic_DNA"/>
</dbReference>
<comment type="caution">
    <text evidence="1">The sequence shown here is derived from an EMBL/GenBank/DDBJ whole genome shotgun (WGS) entry which is preliminary data.</text>
</comment>
<accession>A0A850QNL8</accession>
<gene>
    <name evidence="1" type="ORF">HV832_14175</name>
</gene>
<dbReference type="AlphaFoldDB" id="A0A850QNL8"/>
<sequence length="48" mass="4988">MTKAVPVYPAPQLVALVVEEGQTTGGAEQPLLSTVTDFTQVGGVKVIF</sequence>
<reference evidence="1 2" key="1">
    <citation type="submission" date="2020-06" db="EMBL/GenBank/DDBJ databases">
        <authorList>
            <person name="Qiu C."/>
            <person name="Liu Z."/>
        </authorList>
    </citation>
    <scope>NUCLEOTIDE SEQUENCE [LARGE SCALE GENOMIC DNA]</scope>
    <source>
        <strain evidence="1 2">EM 1</strain>
    </source>
</reference>
<keyword evidence="2" id="KW-1185">Reference proteome</keyword>
<proteinExistence type="predicted"/>